<evidence type="ECO:0000256" key="2">
    <source>
        <dbReference type="ARBA" id="ARBA00022448"/>
    </source>
</evidence>
<sequence>MDEMKRPKECLIAVIGDEDTVTGFLLAGVGQRDQRGNSNFLVVDQNTKRAKISNAFKEFTTRNDVSIVLVTQDVATDIRKEIDEHDAVIPTVLEIPSKAVKYDKSKDAIVRRVYRLLGKDLDEEVHKEKMKAAGRM</sequence>
<dbReference type="FunFam" id="3.40.50.10580:FF:000004">
    <property type="entry name" value="V-type proton ATPase subunit F"/>
    <property type="match status" value="1"/>
</dbReference>
<comment type="function">
    <text evidence="5">Subunit of the V1 complex of vacuolar(H+)-ATPase (V-ATPase), a multisubunit enzyme composed of a peripheral complex (V1) that hydrolyzes ATP and a membrane integral complex (V0) that translocates protons. V-ATPase is responsible for acidifying and maintaining the pH of intracellular compartments.</text>
</comment>
<dbReference type="PANTHER" id="PTHR13861">
    <property type="entry name" value="VACUOLAR ATP SYNTHASE SUBUNIT F"/>
    <property type="match status" value="1"/>
</dbReference>
<dbReference type="PIRSF" id="PIRSF015945">
    <property type="entry name" value="ATPase_V1_F_euk"/>
    <property type="match status" value="1"/>
</dbReference>
<evidence type="ECO:0000256" key="1">
    <source>
        <dbReference type="ARBA" id="ARBA00010148"/>
    </source>
</evidence>
<dbReference type="NCBIfam" id="TIGR01101">
    <property type="entry name" value="V_ATP_synt_F"/>
    <property type="match status" value="1"/>
</dbReference>
<dbReference type="SUPFAM" id="SSF159468">
    <property type="entry name" value="AtpF-like"/>
    <property type="match status" value="1"/>
</dbReference>
<comment type="subunit">
    <text evidence="5">V-ATPase is a heteromultimeric enzyme made up of two complexes: the ATP-hydrolytic V1 complex and the proton translocation V0 complex.</text>
</comment>
<dbReference type="Pfam" id="PF01990">
    <property type="entry name" value="ATP-synt_F"/>
    <property type="match status" value="1"/>
</dbReference>
<dbReference type="EMBL" id="HBHP01025855">
    <property type="protein sequence ID" value="CAD9772073.1"/>
    <property type="molecule type" value="Transcribed_RNA"/>
</dbReference>
<dbReference type="Gene3D" id="3.40.50.10580">
    <property type="entry name" value="ATPase, V1 complex, subunit F"/>
    <property type="match status" value="1"/>
</dbReference>
<keyword evidence="2 5" id="KW-0813">Transport</keyword>
<dbReference type="InterPro" id="IPR008218">
    <property type="entry name" value="ATPase_V1-cplx_f_g_su"/>
</dbReference>
<dbReference type="InterPro" id="IPR005772">
    <property type="entry name" value="ATPase_V1-cplx_fsu_euk"/>
</dbReference>
<accession>A0A7S2TWP7</accession>
<dbReference type="GO" id="GO:0033180">
    <property type="term" value="C:proton-transporting V-type ATPase, V1 domain"/>
    <property type="evidence" value="ECO:0007669"/>
    <property type="project" value="InterPro"/>
</dbReference>
<dbReference type="AlphaFoldDB" id="A0A7S2TWP7"/>
<evidence type="ECO:0000256" key="4">
    <source>
        <dbReference type="ARBA" id="ARBA00023065"/>
    </source>
</evidence>
<evidence type="ECO:0000313" key="6">
    <source>
        <dbReference type="EMBL" id="CAD9772073.1"/>
    </source>
</evidence>
<dbReference type="PANTHER" id="PTHR13861:SF2">
    <property type="entry name" value="V-TYPE PROTON ATPASE SUBUNIT F"/>
    <property type="match status" value="1"/>
</dbReference>
<gene>
    <name evidence="6" type="ORF">LSP00402_LOCUS16063</name>
</gene>
<proteinExistence type="inferred from homology"/>
<dbReference type="GO" id="GO:0046961">
    <property type="term" value="F:proton-transporting ATPase activity, rotational mechanism"/>
    <property type="evidence" value="ECO:0007669"/>
    <property type="project" value="InterPro"/>
</dbReference>
<reference evidence="6" key="1">
    <citation type="submission" date="2021-01" db="EMBL/GenBank/DDBJ databases">
        <authorList>
            <person name="Corre E."/>
            <person name="Pelletier E."/>
            <person name="Niang G."/>
            <person name="Scheremetjew M."/>
            <person name="Finn R."/>
            <person name="Kale V."/>
            <person name="Holt S."/>
            <person name="Cochrane G."/>
            <person name="Meng A."/>
            <person name="Brown T."/>
            <person name="Cohen L."/>
        </authorList>
    </citation>
    <scope>NUCLEOTIDE SEQUENCE</scope>
    <source>
        <strain evidence="6">CCMP622</strain>
    </source>
</reference>
<evidence type="ECO:0000256" key="5">
    <source>
        <dbReference type="PIRNR" id="PIRNR015945"/>
    </source>
</evidence>
<keyword evidence="4 5" id="KW-0406">Ion transport</keyword>
<keyword evidence="3 5" id="KW-0375">Hydrogen ion transport</keyword>
<name>A0A7S2TWP7_9EUKA</name>
<evidence type="ECO:0000256" key="3">
    <source>
        <dbReference type="ARBA" id="ARBA00022781"/>
    </source>
</evidence>
<organism evidence="6">
    <name type="scientific">Lotharella oceanica</name>
    <dbReference type="NCBI Taxonomy" id="641309"/>
    <lineage>
        <taxon>Eukaryota</taxon>
        <taxon>Sar</taxon>
        <taxon>Rhizaria</taxon>
        <taxon>Cercozoa</taxon>
        <taxon>Chlorarachniophyceae</taxon>
        <taxon>Lotharella</taxon>
    </lineage>
</organism>
<protein>
    <recommendedName>
        <fullName evidence="5">V-type proton ATPase subunit F</fullName>
    </recommendedName>
</protein>
<dbReference type="InterPro" id="IPR036906">
    <property type="entry name" value="ATPase_V1_fsu_sf"/>
</dbReference>
<comment type="similarity">
    <text evidence="1 5">Belongs to the V-ATPase F subunit family.</text>
</comment>